<reference evidence="3" key="1">
    <citation type="submission" date="2017-09" db="EMBL/GenBank/DDBJ databases">
        <title>FDA dAtabase for Regulatory Grade micrObial Sequences (FDA-ARGOS): Supporting development and validation of Infectious Disease Dx tests.</title>
        <authorList>
            <person name="Minogue T."/>
            <person name="Wolcott M."/>
            <person name="Wasieloski L."/>
            <person name="Aguilar W."/>
            <person name="Moore D."/>
            <person name="Tallon L."/>
            <person name="Sadzewicz L."/>
            <person name="Ott S."/>
            <person name="Zhao X."/>
            <person name="Nagaraj S."/>
            <person name="Vavikolanu K."/>
            <person name="Aluvathingal J."/>
            <person name="Nadendla S."/>
            <person name="Sichtig H."/>
        </authorList>
    </citation>
    <scope>NUCLEOTIDE SEQUENCE [LARGE SCALE GENOMIC DNA]</scope>
    <source>
        <strain evidence="3">FDAARGOS_404</strain>
    </source>
</reference>
<keyword evidence="1" id="KW-1133">Transmembrane helix</keyword>
<dbReference type="EMBL" id="PDLK01000002">
    <property type="protein sequence ID" value="PHH05671.1"/>
    <property type="molecule type" value="Genomic_DNA"/>
</dbReference>
<protein>
    <submittedName>
        <fullName evidence="2">Uncharacterized protein</fullName>
    </submittedName>
</protein>
<dbReference type="AlphaFoldDB" id="A0A855EVE0"/>
<proteinExistence type="predicted"/>
<feature type="transmembrane region" description="Helical" evidence="1">
    <location>
        <begin position="35"/>
        <end position="53"/>
    </location>
</feature>
<keyword evidence="1" id="KW-0472">Membrane</keyword>
<comment type="caution">
    <text evidence="2">The sequence shown here is derived from an EMBL/GenBank/DDBJ whole genome shotgun (WGS) entry which is preliminary data.</text>
</comment>
<sequence length="68" mass="8324">MSPTSYQAAPPRVRLFASYFKPHLRWLSSFTSVTYLIKFLRIHCVAALLRFELLRKNFYCRRRYFIKF</sequence>
<evidence type="ECO:0000256" key="1">
    <source>
        <dbReference type="SAM" id="Phobius"/>
    </source>
</evidence>
<keyword evidence="1" id="KW-0812">Transmembrane</keyword>
<accession>A0A855EVE0</accession>
<dbReference type="Proteomes" id="UP000222768">
    <property type="component" value="Unassembled WGS sequence"/>
</dbReference>
<evidence type="ECO:0000313" key="3">
    <source>
        <dbReference type="Proteomes" id="UP000222768"/>
    </source>
</evidence>
<organism evidence="2 3">
    <name type="scientific">Leclercia adecarboxylata</name>
    <dbReference type="NCBI Taxonomy" id="83655"/>
    <lineage>
        <taxon>Bacteria</taxon>
        <taxon>Pseudomonadati</taxon>
        <taxon>Pseudomonadota</taxon>
        <taxon>Gammaproteobacteria</taxon>
        <taxon>Enterobacterales</taxon>
        <taxon>Enterobacteriaceae</taxon>
        <taxon>Leclercia</taxon>
    </lineage>
</organism>
<gene>
    <name evidence="2" type="ORF">CRX53_17800</name>
</gene>
<name>A0A855EVE0_9ENTR</name>
<evidence type="ECO:0000313" key="2">
    <source>
        <dbReference type="EMBL" id="PHH05671.1"/>
    </source>
</evidence>